<dbReference type="SUPFAM" id="SSF57850">
    <property type="entry name" value="RING/U-box"/>
    <property type="match status" value="1"/>
</dbReference>
<evidence type="ECO:0008006" key="3">
    <source>
        <dbReference type="Google" id="ProtNLM"/>
    </source>
</evidence>
<proteinExistence type="predicted"/>
<feature type="non-terminal residue" evidence="1">
    <location>
        <position position="104"/>
    </location>
</feature>
<dbReference type="AlphaFoldDB" id="A0A9X0CJW0"/>
<name>A0A9X0CJW0_9CNID</name>
<comment type="caution">
    <text evidence="1">The sequence shown here is derived from an EMBL/GenBank/DDBJ whole genome shotgun (WGS) entry which is preliminary data.</text>
</comment>
<dbReference type="Proteomes" id="UP001163046">
    <property type="component" value="Unassembled WGS sequence"/>
</dbReference>
<gene>
    <name evidence="1" type="ORF">OS493_022084</name>
</gene>
<sequence>MNDAYSAWLMRRKDSIFSEQNVLRFSCCKKFAHRSCQEAWEKISSTCPHCRAEMQNGRNDEPPVAEPLAIVGVEPPLSPSRDDAINALFTTANDQALIQQRIDD</sequence>
<evidence type="ECO:0000313" key="1">
    <source>
        <dbReference type="EMBL" id="KAJ7358651.1"/>
    </source>
</evidence>
<keyword evidence="2" id="KW-1185">Reference proteome</keyword>
<protein>
    <recommendedName>
        <fullName evidence="3">RING-type domain-containing protein</fullName>
    </recommendedName>
</protein>
<accession>A0A9X0CJW0</accession>
<dbReference type="EMBL" id="MU827316">
    <property type="protein sequence ID" value="KAJ7358651.1"/>
    <property type="molecule type" value="Genomic_DNA"/>
</dbReference>
<reference evidence="1" key="1">
    <citation type="submission" date="2023-01" db="EMBL/GenBank/DDBJ databases">
        <title>Genome assembly of the deep-sea coral Lophelia pertusa.</title>
        <authorList>
            <person name="Herrera S."/>
            <person name="Cordes E."/>
        </authorList>
    </citation>
    <scope>NUCLEOTIDE SEQUENCE</scope>
    <source>
        <strain evidence="1">USNM1676648</strain>
        <tissue evidence="1">Polyp</tissue>
    </source>
</reference>
<dbReference type="Gene3D" id="3.30.40.10">
    <property type="entry name" value="Zinc/RING finger domain, C3HC4 (zinc finger)"/>
    <property type="match status" value="1"/>
</dbReference>
<organism evidence="1 2">
    <name type="scientific">Desmophyllum pertusum</name>
    <dbReference type="NCBI Taxonomy" id="174260"/>
    <lineage>
        <taxon>Eukaryota</taxon>
        <taxon>Metazoa</taxon>
        <taxon>Cnidaria</taxon>
        <taxon>Anthozoa</taxon>
        <taxon>Hexacorallia</taxon>
        <taxon>Scleractinia</taxon>
        <taxon>Caryophylliina</taxon>
        <taxon>Caryophylliidae</taxon>
        <taxon>Desmophyllum</taxon>
    </lineage>
</organism>
<dbReference type="InterPro" id="IPR013083">
    <property type="entry name" value="Znf_RING/FYVE/PHD"/>
</dbReference>
<evidence type="ECO:0000313" key="2">
    <source>
        <dbReference type="Proteomes" id="UP001163046"/>
    </source>
</evidence>